<dbReference type="InterPro" id="IPR036621">
    <property type="entry name" value="Anticodon-bd_dom_sf"/>
</dbReference>
<dbReference type="PRINTS" id="PR01046">
    <property type="entry name" value="TRNASYNTHPRO"/>
</dbReference>
<dbReference type="PROSITE" id="PS50862">
    <property type="entry name" value="AA_TRNA_LIGASE_II"/>
    <property type="match status" value="1"/>
</dbReference>
<name>F0QVE7_VULM7</name>
<dbReference type="InterPro" id="IPR006195">
    <property type="entry name" value="aa-tRNA-synth_II"/>
</dbReference>
<dbReference type="InterPro" id="IPR002316">
    <property type="entry name" value="Pro-tRNA-ligase_IIa"/>
</dbReference>
<accession>F0QVE7</accession>
<comment type="domain">
    <text evidence="8">Consists of three domains: the N-terminal catalytic domain, the anticodon-binding domain and the C-terminal extension.</text>
</comment>
<evidence type="ECO:0000256" key="2">
    <source>
        <dbReference type="ARBA" id="ARBA00022741"/>
    </source>
</evidence>
<keyword evidence="11" id="KW-1185">Reference proteome</keyword>
<evidence type="ECO:0000256" key="1">
    <source>
        <dbReference type="ARBA" id="ARBA00022598"/>
    </source>
</evidence>
<dbReference type="InterPro" id="IPR004154">
    <property type="entry name" value="Anticodon-bd"/>
</dbReference>
<dbReference type="Pfam" id="PF09180">
    <property type="entry name" value="ProRS-C_1"/>
    <property type="match status" value="1"/>
</dbReference>
<dbReference type="InterPro" id="IPR016061">
    <property type="entry name" value="Pro-tRNA_ligase_II_C"/>
</dbReference>
<dbReference type="InterPro" id="IPR045864">
    <property type="entry name" value="aa-tRNA-synth_II/BPL/LPL"/>
</dbReference>
<dbReference type="Gene3D" id="3.30.110.30">
    <property type="entry name" value="C-terminal domain of ProRS"/>
    <property type="match status" value="1"/>
</dbReference>
<dbReference type="GO" id="GO:0005737">
    <property type="term" value="C:cytoplasm"/>
    <property type="evidence" value="ECO:0007669"/>
    <property type="project" value="UniProtKB-SubCell"/>
</dbReference>
<dbReference type="RefSeq" id="WP_013605211.1">
    <property type="nucleotide sequence ID" value="NC_015151.1"/>
</dbReference>
<dbReference type="GO" id="GO:0004827">
    <property type="term" value="F:proline-tRNA ligase activity"/>
    <property type="evidence" value="ECO:0007669"/>
    <property type="project" value="UniProtKB-UniRule"/>
</dbReference>
<dbReference type="Pfam" id="PF03129">
    <property type="entry name" value="HGTP_anticodon"/>
    <property type="match status" value="1"/>
</dbReference>
<reference evidence="10 11" key="1">
    <citation type="journal article" date="2011" name="J. Bacteriol.">
        <title>Complete genome sequence of 'Vulcanisaeta moutnovskia' strain 768-28, a novel member of the hyperthermophilic crenarchaeal genus vulcanisaeta.</title>
        <authorList>
            <person name="Gumerov V.M."/>
            <person name="Mardanov A.V."/>
            <person name="Beletsky A.V."/>
            <person name="Prokofeva M.I."/>
            <person name="Bonch-Osmolovskaya E.A."/>
            <person name="Ravin N.V."/>
            <person name="Skryabin K.G."/>
        </authorList>
    </citation>
    <scope>NUCLEOTIDE SEQUENCE [LARGE SCALE GENOMIC DNA]</scope>
    <source>
        <strain evidence="10 11">768-28</strain>
    </source>
</reference>
<gene>
    <name evidence="8" type="primary">proS</name>
    <name evidence="10" type="ordered locus">VMUT_1848</name>
</gene>
<dbReference type="SMART" id="SM00946">
    <property type="entry name" value="ProRS-C_1"/>
    <property type="match status" value="1"/>
</dbReference>
<dbReference type="Pfam" id="PF00587">
    <property type="entry name" value="tRNA-synt_2b"/>
    <property type="match status" value="1"/>
</dbReference>
<keyword evidence="8" id="KW-0963">Cytoplasm</keyword>
<evidence type="ECO:0000313" key="11">
    <source>
        <dbReference type="Proteomes" id="UP000007485"/>
    </source>
</evidence>
<dbReference type="EC" id="6.1.1.15" evidence="8"/>
<dbReference type="InterPro" id="IPR002314">
    <property type="entry name" value="aa-tRNA-synt_IIb"/>
</dbReference>
<dbReference type="Proteomes" id="UP000007485">
    <property type="component" value="Chromosome"/>
</dbReference>
<dbReference type="OrthoDB" id="7375at2157"/>
<dbReference type="SUPFAM" id="SSF55681">
    <property type="entry name" value="Class II aaRS and biotin synthetases"/>
    <property type="match status" value="1"/>
</dbReference>
<dbReference type="PANTHER" id="PTHR43382">
    <property type="entry name" value="PROLYL-TRNA SYNTHETASE"/>
    <property type="match status" value="1"/>
</dbReference>
<comment type="catalytic activity">
    <reaction evidence="6 8">
        <text>tRNA(Pro) + L-proline + ATP = L-prolyl-tRNA(Pro) + AMP + diphosphate</text>
        <dbReference type="Rhea" id="RHEA:14305"/>
        <dbReference type="Rhea" id="RHEA-COMP:9700"/>
        <dbReference type="Rhea" id="RHEA-COMP:9702"/>
        <dbReference type="ChEBI" id="CHEBI:30616"/>
        <dbReference type="ChEBI" id="CHEBI:33019"/>
        <dbReference type="ChEBI" id="CHEBI:60039"/>
        <dbReference type="ChEBI" id="CHEBI:78442"/>
        <dbReference type="ChEBI" id="CHEBI:78532"/>
        <dbReference type="ChEBI" id="CHEBI:456215"/>
        <dbReference type="EC" id="6.1.1.15"/>
    </reaction>
</comment>
<dbReference type="SUPFAM" id="SSF64586">
    <property type="entry name" value="C-terminal domain of ProRS"/>
    <property type="match status" value="1"/>
</dbReference>
<comment type="function">
    <text evidence="8">Catalyzes the attachment of proline to tRNA(Pro) in a two-step reaction: proline is first activated by ATP to form Pro-AMP and then transferred to the acceptor end of tRNA(Pro).</text>
</comment>
<dbReference type="InterPro" id="IPR017449">
    <property type="entry name" value="Pro-tRNA_synth_II"/>
</dbReference>
<evidence type="ECO:0000256" key="6">
    <source>
        <dbReference type="ARBA" id="ARBA00047671"/>
    </source>
</evidence>
<dbReference type="SUPFAM" id="SSF52954">
    <property type="entry name" value="Class II aaRS ABD-related"/>
    <property type="match status" value="1"/>
</dbReference>
<dbReference type="GO" id="GO:0006433">
    <property type="term" value="P:prolyl-tRNA aminoacylation"/>
    <property type="evidence" value="ECO:0007669"/>
    <property type="project" value="UniProtKB-UniRule"/>
</dbReference>
<dbReference type="CDD" id="cd00778">
    <property type="entry name" value="ProRS_core_arch_euk"/>
    <property type="match status" value="1"/>
</dbReference>
<dbReference type="AlphaFoldDB" id="F0QVE7"/>
<proteinExistence type="inferred from homology"/>
<dbReference type="GO" id="GO:0017101">
    <property type="term" value="C:aminoacyl-tRNA synthetase multienzyme complex"/>
    <property type="evidence" value="ECO:0007669"/>
    <property type="project" value="TreeGrafter"/>
</dbReference>
<dbReference type="GeneID" id="10289500"/>
<dbReference type="Gene3D" id="3.30.930.10">
    <property type="entry name" value="Bira Bifunctional Protein, Domain 2"/>
    <property type="match status" value="1"/>
</dbReference>
<dbReference type="GO" id="GO:0005524">
    <property type="term" value="F:ATP binding"/>
    <property type="evidence" value="ECO:0007669"/>
    <property type="project" value="UniProtKB-UniRule"/>
</dbReference>
<keyword evidence="2 8" id="KW-0547">Nucleotide-binding</keyword>
<dbReference type="Gene3D" id="3.40.50.800">
    <property type="entry name" value="Anticodon-binding domain"/>
    <property type="match status" value="1"/>
</dbReference>
<dbReference type="NCBIfam" id="TIGR00408">
    <property type="entry name" value="proS_fam_I"/>
    <property type="match status" value="1"/>
</dbReference>
<dbReference type="InterPro" id="IPR033721">
    <property type="entry name" value="ProRS_core_arch_euk"/>
</dbReference>
<comment type="subunit">
    <text evidence="8">Homodimer.</text>
</comment>
<feature type="domain" description="Aminoacyl-transfer RNA synthetases class-II family profile" evidence="9">
    <location>
        <begin position="64"/>
        <end position="310"/>
    </location>
</feature>
<keyword evidence="5 8" id="KW-0030">Aminoacyl-tRNA synthetase</keyword>
<dbReference type="STRING" id="985053.VMUT_1848"/>
<dbReference type="KEGG" id="vmo:VMUT_1848"/>
<keyword evidence="3 8" id="KW-0067">ATP-binding</keyword>
<keyword evidence="4 8" id="KW-0648">Protein biosynthesis</keyword>
<evidence type="ECO:0000256" key="5">
    <source>
        <dbReference type="ARBA" id="ARBA00023146"/>
    </source>
</evidence>
<dbReference type="FunFam" id="3.30.930.10:FF:000037">
    <property type="entry name" value="Proline--tRNA ligase"/>
    <property type="match status" value="1"/>
</dbReference>
<sequence>MQHSQEHNVFKTFLKQQRGIFIAKLQLIKPGEKRPREKWKDFTDWFNWVIMETELYDYRYPVKGAYVWRPYGMKIRRLVETYVRFLHDETGHQEVLFPVFIPYEFLAKESEHIRGFESEVFWVSKGGANEERLVLRPTSETAMMPMFKLWIKDHTDLPFRVYQIVSVFRAETKATRPMIRLREISMFKEAHTAHADREDAERQVREAVEIYKKIFDYLGIPYLINQRPEWDKFAGAVYTMAFDTVMPDGKTMQIGTVHYLGTNFSKVFDVKYLTPNGDWDYVHTTSYGISERVIAAMIAMHGDDKGLVLPPNVAPIQVIIIPIMYKGTEEIILRETRSIQEELSNVGIRVKIDDRTDRTPGWKYNYWEMLGVPLRIEIGPKDIENRQVVLARRDTLEKYVAPRDGIVDTVRELLNTINDNLRNTAWEFLRSMTTKVTTVDEARKWLDRGGVVEVPWSGDNDCGMKIQQLLDADALGVPLDKDASRDINGLRDLACNDKQANYWLRIARRY</sequence>
<dbReference type="FunFam" id="3.40.50.800:FF:000005">
    <property type="entry name" value="bifunctional glutamate/proline--tRNA ligase"/>
    <property type="match status" value="1"/>
</dbReference>
<comment type="similarity">
    <text evidence="7 8">Belongs to the class-II aminoacyl-tRNA synthetase family. ProS type 3 subfamily.</text>
</comment>
<evidence type="ECO:0000256" key="4">
    <source>
        <dbReference type="ARBA" id="ARBA00022917"/>
    </source>
</evidence>
<dbReference type="EMBL" id="CP002529">
    <property type="protein sequence ID" value="ADY02049.1"/>
    <property type="molecule type" value="Genomic_DNA"/>
</dbReference>
<dbReference type="HAMAP" id="MF_01571">
    <property type="entry name" value="Pro_tRNA_synth_type3"/>
    <property type="match status" value="1"/>
</dbReference>
<dbReference type="HOGENOM" id="CLU_001882_4_2_2"/>
<evidence type="ECO:0000259" key="9">
    <source>
        <dbReference type="PROSITE" id="PS50862"/>
    </source>
</evidence>
<evidence type="ECO:0000313" key="10">
    <source>
        <dbReference type="EMBL" id="ADY02049.1"/>
    </source>
</evidence>
<dbReference type="eggNOG" id="arCOG00402">
    <property type="taxonomic scope" value="Archaea"/>
</dbReference>
<organism evidence="10 11">
    <name type="scientific">Vulcanisaeta moutnovskia (strain 768-28)</name>
    <dbReference type="NCBI Taxonomy" id="985053"/>
    <lineage>
        <taxon>Archaea</taxon>
        <taxon>Thermoproteota</taxon>
        <taxon>Thermoprotei</taxon>
        <taxon>Thermoproteales</taxon>
        <taxon>Thermoproteaceae</taxon>
        <taxon>Vulcanisaeta</taxon>
    </lineage>
</organism>
<evidence type="ECO:0000256" key="3">
    <source>
        <dbReference type="ARBA" id="ARBA00022840"/>
    </source>
</evidence>
<evidence type="ECO:0000256" key="8">
    <source>
        <dbReference type="HAMAP-Rule" id="MF_01571"/>
    </source>
</evidence>
<protein>
    <recommendedName>
        <fullName evidence="8">Proline--tRNA ligase</fullName>
        <ecNumber evidence="8">6.1.1.15</ecNumber>
    </recommendedName>
    <alternativeName>
        <fullName evidence="8">Prolyl-tRNA synthetase</fullName>
        <shortName evidence="8">ProRS</shortName>
    </alternativeName>
</protein>
<dbReference type="PANTHER" id="PTHR43382:SF2">
    <property type="entry name" value="BIFUNCTIONAL GLUTAMATE_PROLINE--TRNA LIGASE"/>
    <property type="match status" value="1"/>
</dbReference>
<dbReference type="InterPro" id="IPR004499">
    <property type="entry name" value="Pro-tRNA-ligase_IIa_arc-type"/>
</dbReference>
<evidence type="ECO:0000256" key="7">
    <source>
        <dbReference type="ARBA" id="ARBA00060806"/>
    </source>
</evidence>
<dbReference type="CDD" id="cd00862">
    <property type="entry name" value="ProRS_anticodon_zinc"/>
    <property type="match status" value="1"/>
</dbReference>
<keyword evidence="1 8" id="KW-0436">Ligase</keyword>
<comment type="subcellular location">
    <subcellularLocation>
        <location evidence="8">Cytoplasm</location>
    </subcellularLocation>
</comment>